<evidence type="ECO:0000313" key="12">
    <source>
        <dbReference type="EMBL" id="TDT32633.1"/>
    </source>
</evidence>
<gene>
    <name evidence="12" type="ORF">CLV29_0215</name>
</gene>
<keyword evidence="3 9" id="KW-0031">Aminopeptidase</keyword>
<dbReference type="NCBIfam" id="NF002759">
    <property type="entry name" value="PRK02813.1"/>
    <property type="match status" value="1"/>
</dbReference>
<dbReference type="CDD" id="cd05658">
    <property type="entry name" value="M18_DAP"/>
    <property type="match status" value="1"/>
</dbReference>
<dbReference type="Proteomes" id="UP000295371">
    <property type="component" value="Unassembled WGS sequence"/>
</dbReference>
<keyword evidence="7 9" id="KW-0862">Zinc</keyword>
<dbReference type="PANTHER" id="PTHR28570">
    <property type="entry name" value="ASPARTYL AMINOPEPTIDASE"/>
    <property type="match status" value="1"/>
</dbReference>
<organism evidence="12 13">
    <name type="scientific">Naumannella halotolerans</name>
    <dbReference type="NCBI Taxonomy" id="993414"/>
    <lineage>
        <taxon>Bacteria</taxon>
        <taxon>Bacillati</taxon>
        <taxon>Actinomycetota</taxon>
        <taxon>Actinomycetes</taxon>
        <taxon>Propionibacteriales</taxon>
        <taxon>Propionibacteriaceae</taxon>
        <taxon>Naumannella</taxon>
    </lineage>
</organism>
<evidence type="ECO:0000256" key="6">
    <source>
        <dbReference type="ARBA" id="ARBA00022801"/>
    </source>
</evidence>
<feature type="region of interest" description="Disordered" evidence="11">
    <location>
        <begin position="1"/>
        <end position="21"/>
    </location>
</feature>
<dbReference type="GO" id="GO:0005737">
    <property type="term" value="C:cytoplasm"/>
    <property type="evidence" value="ECO:0007669"/>
    <property type="project" value="UniProtKB-ARBA"/>
</dbReference>
<comment type="cofactor">
    <cofactor evidence="1 10">
        <name>Zn(2+)</name>
        <dbReference type="ChEBI" id="CHEBI:29105"/>
    </cofactor>
</comment>
<dbReference type="GO" id="GO:0008237">
    <property type="term" value="F:metallopeptidase activity"/>
    <property type="evidence" value="ECO:0007669"/>
    <property type="project" value="UniProtKB-KW"/>
</dbReference>
<keyword evidence="6 9" id="KW-0378">Hydrolase</keyword>
<evidence type="ECO:0000313" key="13">
    <source>
        <dbReference type="Proteomes" id="UP000295371"/>
    </source>
</evidence>
<comment type="similarity">
    <text evidence="2 9">Belongs to the peptidase M18 family.</text>
</comment>
<dbReference type="GO" id="GO:0006508">
    <property type="term" value="P:proteolysis"/>
    <property type="evidence" value="ECO:0007669"/>
    <property type="project" value="UniProtKB-KW"/>
</dbReference>
<dbReference type="PRINTS" id="PR00932">
    <property type="entry name" value="AMINO1PTASE"/>
</dbReference>
<dbReference type="PANTHER" id="PTHR28570:SF3">
    <property type="entry name" value="ASPARTYL AMINOPEPTIDASE"/>
    <property type="match status" value="1"/>
</dbReference>
<evidence type="ECO:0000256" key="5">
    <source>
        <dbReference type="ARBA" id="ARBA00022723"/>
    </source>
</evidence>
<name>A0A4R7J838_9ACTN</name>
<keyword evidence="13" id="KW-1185">Reference proteome</keyword>
<keyword evidence="8 9" id="KW-0482">Metalloprotease</keyword>
<proteinExistence type="inferred from homology"/>
<dbReference type="InterPro" id="IPR001948">
    <property type="entry name" value="Peptidase_M18"/>
</dbReference>
<evidence type="ECO:0000256" key="3">
    <source>
        <dbReference type="ARBA" id="ARBA00022438"/>
    </source>
</evidence>
<dbReference type="EMBL" id="SOAW01000001">
    <property type="protein sequence ID" value="TDT32633.1"/>
    <property type="molecule type" value="Genomic_DNA"/>
</dbReference>
<dbReference type="GO" id="GO:0008270">
    <property type="term" value="F:zinc ion binding"/>
    <property type="evidence" value="ECO:0007669"/>
    <property type="project" value="InterPro"/>
</dbReference>
<keyword evidence="4 9" id="KW-0645">Protease</keyword>
<sequence>MRQVGDGADDSAATVGGMQPDSDELTDLSAFVQASPSAYHAAAETARRLTAAGWSPQPRTEAWDVSPGGHFTLRGGALIAWWVPESADTRSGYRIVGAHTDSPGFKLKPHPQLRRHGWDQLGVEVYGGPLLASWTDRDLGLAGRVVDRLGNEALIRTEAVARIPQLAIHLNRSVNADGLKLDPQAHTMPIIGLGERELFDLLLDGVDLPADPVGFDLHTYDTQPPAVIGAGGEFFASARLDNLSSVHAGLTALLEPADDHGPEIRVLAIFDHEEVGSASTTGAAGPLLEEVLRRTSLGLGADEEQHLAMLAGSSCVSSDAGHAVHPNYAEYHDPANHPLLNGGPLLKINANQRYATDGVGAALWSRVCDQAGVRVQPFVSNNAIPCGSTIGPITATRIGVTTVDVGVPLLSMHSARELAGTGDLLDLGAALRAYLWL</sequence>
<evidence type="ECO:0000256" key="8">
    <source>
        <dbReference type="ARBA" id="ARBA00023049"/>
    </source>
</evidence>
<dbReference type="GO" id="GO:0004177">
    <property type="term" value="F:aminopeptidase activity"/>
    <property type="evidence" value="ECO:0007669"/>
    <property type="project" value="UniProtKB-KW"/>
</dbReference>
<evidence type="ECO:0000256" key="4">
    <source>
        <dbReference type="ARBA" id="ARBA00022670"/>
    </source>
</evidence>
<comment type="caution">
    <text evidence="12">The sequence shown here is derived from an EMBL/GenBank/DDBJ whole genome shotgun (WGS) entry which is preliminary data.</text>
</comment>
<evidence type="ECO:0000256" key="1">
    <source>
        <dbReference type="ARBA" id="ARBA00001947"/>
    </source>
</evidence>
<evidence type="ECO:0000256" key="10">
    <source>
        <dbReference type="RuleBase" id="RU004387"/>
    </source>
</evidence>
<dbReference type="Pfam" id="PF02127">
    <property type="entry name" value="Peptidase_M18"/>
    <property type="match status" value="1"/>
</dbReference>
<accession>A0A4R7J838</accession>
<evidence type="ECO:0000256" key="7">
    <source>
        <dbReference type="ARBA" id="ARBA00022833"/>
    </source>
</evidence>
<dbReference type="SUPFAM" id="SSF101821">
    <property type="entry name" value="Aminopeptidase/glucanase lid domain"/>
    <property type="match status" value="1"/>
</dbReference>
<dbReference type="EC" id="3.4.11.-" evidence="10"/>
<dbReference type="InterPro" id="IPR023358">
    <property type="entry name" value="Peptidase_M18_dom2"/>
</dbReference>
<keyword evidence="5 9" id="KW-0479">Metal-binding</keyword>
<dbReference type="Gene3D" id="2.30.250.10">
    <property type="entry name" value="Aminopeptidase i, Domain 2"/>
    <property type="match status" value="1"/>
</dbReference>
<reference evidence="12 13" key="1">
    <citation type="submission" date="2019-03" db="EMBL/GenBank/DDBJ databases">
        <title>Genomic Encyclopedia of Archaeal and Bacterial Type Strains, Phase II (KMG-II): from individual species to whole genera.</title>
        <authorList>
            <person name="Goeker M."/>
        </authorList>
    </citation>
    <scope>NUCLEOTIDE SEQUENCE [LARGE SCALE GENOMIC DNA]</scope>
    <source>
        <strain evidence="12 13">DSM 24323</strain>
    </source>
</reference>
<dbReference type="SUPFAM" id="SSF53187">
    <property type="entry name" value="Zn-dependent exopeptidases"/>
    <property type="match status" value="1"/>
</dbReference>
<evidence type="ECO:0000256" key="11">
    <source>
        <dbReference type="SAM" id="MobiDB-lite"/>
    </source>
</evidence>
<protein>
    <recommendedName>
        <fullName evidence="10">M18 family aminopeptidase</fullName>
        <ecNumber evidence="10">3.4.11.-</ecNumber>
    </recommendedName>
</protein>
<dbReference type="Gene3D" id="3.40.630.10">
    <property type="entry name" value="Zn peptidases"/>
    <property type="match status" value="1"/>
</dbReference>
<evidence type="ECO:0000256" key="9">
    <source>
        <dbReference type="RuleBase" id="RU004386"/>
    </source>
</evidence>
<dbReference type="AlphaFoldDB" id="A0A4R7J838"/>
<evidence type="ECO:0000256" key="2">
    <source>
        <dbReference type="ARBA" id="ARBA00008290"/>
    </source>
</evidence>